<dbReference type="Proteomes" id="UP000076738">
    <property type="component" value="Unassembled WGS sequence"/>
</dbReference>
<reference evidence="2 3" key="1">
    <citation type="journal article" date="2016" name="Mol. Biol. Evol.">
        <title>Comparative Genomics of Early-Diverging Mushroom-Forming Fungi Provides Insights into the Origins of Lignocellulose Decay Capabilities.</title>
        <authorList>
            <person name="Nagy L.G."/>
            <person name="Riley R."/>
            <person name="Tritt A."/>
            <person name="Adam C."/>
            <person name="Daum C."/>
            <person name="Floudas D."/>
            <person name="Sun H."/>
            <person name="Yadav J.S."/>
            <person name="Pangilinan J."/>
            <person name="Larsson K.H."/>
            <person name="Matsuura K."/>
            <person name="Barry K."/>
            <person name="Labutti K."/>
            <person name="Kuo R."/>
            <person name="Ohm R.A."/>
            <person name="Bhattacharya S.S."/>
            <person name="Shirouzu T."/>
            <person name="Yoshinaga Y."/>
            <person name="Martin F.M."/>
            <person name="Grigoriev I.V."/>
            <person name="Hibbett D.S."/>
        </authorList>
    </citation>
    <scope>NUCLEOTIDE SEQUENCE [LARGE SCALE GENOMIC DNA]</scope>
    <source>
        <strain evidence="2 3">TUFC12733</strain>
    </source>
</reference>
<sequence>MNALRLSNTNSLRHDSPRHQRSATSTLCDINALRHLRSAIVSLWDTVSPRHGPSPFMSLSPQRSHRRSQRCPSGTRPHPTVLSLLAHISLLSQTRLATPVCNTSAPDCRCLISPSRHYTPPTQFSSTSTP</sequence>
<keyword evidence="3" id="KW-1185">Reference proteome</keyword>
<evidence type="ECO:0000313" key="3">
    <source>
        <dbReference type="Proteomes" id="UP000076738"/>
    </source>
</evidence>
<dbReference type="EMBL" id="KV417268">
    <property type="protein sequence ID" value="KZP00774.1"/>
    <property type="molecule type" value="Genomic_DNA"/>
</dbReference>
<gene>
    <name evidence="2" type="ORF">CALVIDRAFT_533107</name>
</gene>
<dbReference type="AlphaFoldDB" id="A0A167RCN3"/>
<feature type="region of interest" description="Disordered" evidence="1">
    <location>
        <begin position="1"/>
        <end position="23"/>
    </location>
</feature>
<feature type="region of interest" description="Disordered" evidence="1">
    <location>
        <begin position="51"/>
        <end position="78"/>
    </location>
</feature>
<proteinExistence type="predicted"/>
<name>A0A167RCN3_CALVF</name>
<accession>A0A167RCN3</accession>
<evidence type="ECO:0000313" key="2">
    <source>
        <dbReference type="EMBL" id="KZP00774.1"/>
    </source>
</evidence>
<protein>
    <submittedName>
        <fullName evidence="2">Uncharacterized protein</fullName>
    </submittedName>
</protein>
<organism evidence="2 3">
    <name type="scientific">Calocera viscosa (strain TUFC12733)</name>
    <dbReference type="NCBI Taxonomy" id="1330018"/>
    <lineage>
        <taxon>Eukaryota</taxon>
        <taxon>Fungi</taxon>
        <taxon>Dikarya</taxon>
        <taxon>Basidiomycota</taxon>
        <taxon>Agaricomycotina</taxon>
        <taxon>Dacrymycetes</taxon>
        <taxon>Dacrymycetales</taxon>
        <taxon>Dacrymycetaceae</taxon>
        <taxon>Calocera</taxon>
    </lineage>
</organism>
<feature type="compositionally biased region" description="Polar residues" evidence="1">
    <location>
        <begin position="1"/>
        <end position="11"/>
    </location>
</feature>
<evidence type="ECO:0000256" key="1">
    <source>
        <dbReference type="SAM" id="MobiDB-lite"/>
    </source>
</evidence>